<name>A0A9P7U626_9HYPO</name>
<dbReference type="Gene3D" id="3.90.640.10">
    <property type="entry name" value="Actin, Chain A, domain 4"/>
    <property type="match status" value="1"/>
</dbReference>
<evidence type="ECO:0000256" key="1">
    <source>
        <dbReference type="ARBA" id="ARBA00022741"/>
    </source>
</evidence>
<evidence type="ECO:0008006" key="5">
    <source>
        <dbReference type="Google" id="ProtNLM"/>
    </source>
</evidence>
<evidence type="ECO:0000313" key="4">
    <source>
        <dbReference type="Proteomes" id="UP000707071"/>
    </source>
</evidence>
<dbReference type="Gene3D" id="3.30.420.40">
    <property type="match status" value="2"/>
</dbReference>
<protein>
    <recommendedName>
        <fullName evidence="5">Hsp70 protein</fullName>
    </recommendedName>
</protein>
<dbReference type="GO" id="GO:0140662">
    <property type="term" value="F:ATP-dependent protein folding chaperone"/>
    <property type="evidence" value="ECO:0007669"/>
    <property type="project" value="InterPro"/>
</dbReference>
<dbReference type="CDD" id="cd10170">
    <property type="entry name" value="ASKHA_NBD_HSP70"/>
    <property type="match status" value="1"/>
</dbReference>
<sequence length="592" mass="66088">MTSHAGSNRLFAARERDEKLIIALDFGTTYSGVAYCFANQTNAVPKAILDWPDQGLSAPKIPTIIEYMEKDSRGFRWGASVDRLNGGIVGIKLLLDPTQERPLYLPTKNIDQELKSLPKKPFEVAADFIQAIYEHALQDIGKTIPKAYMDMCDQEFVLSVPAVWSDAAKNATLKAAELAGIKPVTIVKEPEAAALYAIKSLDFAIERNDAFVVCDAGGGTVDLISYEVVGIAPRLKVKELVPGTGGMAGSLGLNQRFATAVEELVGDDQWPKLKASKAWSFAEKQFDEEVKRKFNGGLKEVYYVNFPLARLKDNENHGLASNTWAISGKVLSRIFEPLIADILKMIEHQVQEVRLKRPDKGVSGIFLVGGFGSSNYLMQRVKDHFPKIQVLQPSDAWAAIVKGAVLSKLPSQVAVVSTCATRHYGTRCESPFQEPRDAGQQAFLDRDCNRRVTIMKWFIETGETILRDQRFEMMLEFHFENIYNSVDFTRNYDLWQCEDKDAPIHPGKATKIKRNCSVTADLRSVPKDKFTRKSVRIAPLHLFLIVDTVPHDSSRHSYALNINLVMTFKSAVMTFSMEVDGEEMGSTEVDYA</sequence>
<gene>
    <name evidence="3" type="ORF">E4U09_004028</name>
</gene>
<dbReference type="Pfam" id="PF00012">
    <property type="entry name" value="HSP70"/>
    <property type="match status" value="1"/>
</dbReference>
<keyword evidence="2" id="KW-0067">ATP-binding</keyword>
<dbReference type="PANTHER" id="PTHR14187:SF82">
    <property type="entry name" value="FAMILY CHAPERONE, PUTATIVE (AFU_ORTHOLOGUE AFUA_7G08575)-RELATED"/>
    <property type="match status" value="1"/>
</dbReference>
<comment type="caution">
    <text evidence="3">The sequence shown here is derived from an EMBL/GenBank/DDBJ whole genome shotgun (WGS) entry which is preliminary data.</text>
</comment>
<keyword evidence="4" id="KW-1185">Reference proteome</keyword>
<dbReference type="GO" id="GO:0005524">
    <property type="term" value="F:ATP binding"/>
    <property type="evidence" value="ECO:0007669"/>
    <property type="project" value="UniProtKB-KW"/>
</dbReference>
<dbReference type="EMBL" id="SRRH01000032">
    <property type="protein sequence ID" value="KAG6302023.1"/>
    <property type="molecule type" value="Genomic_DNA"/>
</dbReference>
<dbReference type="SUPFAM" id="SSF53067">
    <property type="entry name" value="Actin-like ATPase domain"/>
    <property type="match status" value="2"/>
</dbReference>
<organism evidence="3 4">
    <name type="scientific">Claviceps aff. purpurea</name>
    <dbReference type="NCBI Taxonomy" id="1967640"/>
    <lineage>
        <taxon>Eukaryota</taxon>
        <taxon>Fungi</taxon>
        <taxon>Dikarya</taxon>
        <taxon>Ascomycota</taxon>
        <taxon>Pezizomycotina</taxon>
        <taxon>Sordariomycetes</taxon>
        <taxon>Hypocreomycetidae</taxon>
        <taxon>Hypocreales</taxon>
        <taxon>Clavicipitaceae</taxon>
        <taxon>Claviceps</taxon>
    </lineage>
</organism>
<dbReference type="InterPro" id="IPR043129">
    <property type="entry name" value="ATPase_NBD"/>
</dbReference>
<dbReference type="AlphaFoldDB" id="A0A9P7U626"/>
<accession>A0A9P7U626</accession>
<keyword evidence="1" id="KW-0547">Nucleotide-binding</keyword>
<evidence type="ECO:0000313" key="3">
    <source>
        <dbReference type="EMBL" id="KAG6302023.1"/>
    </source>
</evidence>
<evidence type="ECO:0000256" key="2">
    <source>
        <dbReference type="ARBA" id="ARBA00022840"/>
    </source>
</evidence>
<reference evidence="3 4" key="1">
    <citation type="journal article" date="2020" name="bioRxiv">
        <title>Whole genome comparisons of ergot fungi reveals the divergence and evolution of species within the genus Claviceps are the result of varying mechanisms driving genome evolution and host range expansion.</title>
        <authorList>
            <person name="Wyka S.A."/>
            <person name="Mondo S.J."/>
            <person name="Liu M."/>
            <person name="Dettman J."/>
            <person name="Nalam V."/>
            <person name="Broders K.D."/>
        </authorList>
    </citation>
    <scope>NUCLEOTIDE SEQUENCE [LARGE SCALE GENOMIC DNA]</scope>
    <source>
        <strain evidence="3 4">Clav52</strain>
    </source>
</reference>
<proteinExistence type="predicted"/>
<dbReference type="Proteomes" id="UP000707071">
    <property type="component" value="Unassembled WGS sequence"/>
</dbReference>
<dbReference type="PANTHER" id="PTHR14187">
    <property type="entry name" value="ALPHA KINASE/ELONGATION FACTOR 2 KINASE"/>
    <property type="match status" value="1"/>
</dbReference>
<dbReference type="InterPro" id="IPR013126">
    <property type="entry name" value="Hsp_70_fam"/>
</dbReference>